<evidence type="ECO:0000313" key="7">
    <source>
        <dbReference type="EMBL" id="OCQ23191.1"/>
    </source>
</evidence>
<dbReference type="SUPFAM" id="SSF53686">
    <property type="entry name" value="Tryptophan synthase beta subunit-like PLP-dependent enzymes"/>
    <property type="match status" value="1"/>
</dbReference>
<dbReference type="OrthoDB" id="9801249at2"/>
<evidence type="ECO:0000313" key="8">
    <source>
        <dbReference type="Proteomes" id="UP000093366"/>
    </source>
</evidence>
<dbReference type="Gene3D" id="3.40.50.1100">
    <property type="match status" value="2"/>
</dbReference>
<feature type="modified residue" description="N6-(pyridoxal phosphate)lysine" evidence="5">
    <location>
        <position position="53"/>
    </location>
</feature>
<evidence type="ECO:0000256" key="2">
    <source>
        <dbReference type="ARBA" id="ARBA00008639"/>
    </source>
</evidence>
<accession>A0A1C0TV54</accession>
<gene>
    <name evidence="7" type="ORF">A7985_04390</name>
</gene>
<dbReference type="GO" id="GO:0019148">
    <property type="term" value="F:D-cysteine desulfhydrase activity"/>
    <property type="evidence" value="ECO:0007669"/>
    <property type="project" value="TreeGrafter"/>
</dbReference>
<dbReference type="RefSeq" id="WP_065789176.1">
    <property type="nucleotide sequence ID" value="NZ_MAUJ01000001.1"/>
</dbReference>
<evidence type="ECO:0000259" key="6">
    <source>
        <dbReference type="Pfam" id="PF00291"/>
    </source>
</evidence>
<evidence type="ECO:0000256" key="4">
    <source>
        <dbReference type="PIRSR" id="PIRSR006278-1"/>
    </source>
</evidence>
<dbReference type="InterPro" id="IPR027278">
    <property type="entry name" value="ACCD_DCysDesulf"/>
</dbReference>
<dbReference type="PIRSF" id="PIRSF006278">
    <property type="entry name" value="ACCD_DCysDesulf"/>
    <property type="match status" value="1"/>
</dbReference>
<feature type="active site" description="Nucleophile" evidence="4">
    <location>
        <position position="80"/>
    </location>
</feature>
<proteinExistence type="inferred from homology"/>
<dbReference type="InterPro" id="IPR036052">
    <property type="entry name" value="TrpB-like_PALP_sf"/>
</dbReference>
<dbReference type="EMBL" id="MAUJ01000001">
    <property type="protein sequence ID" value="OCQ23191.1"/>
    <property type="molecule type" value="Genomic_DNA"/>
</dbReference>
<dbReference type="AlphaFoldDB" id="A0A1C0TV54"/>
<organism evidence="7 8">
    <name type="scientific">Pseudoalteromonas luteoviolacea</name>
    <dbReference type="NCBI Taxonomy" id="43657"/>
    <lineage>
        <taxon>Bacteria</taxon>
        <taxon>Pseudomonadati</taxon>
        <taxon>Pseudomonadota</taxon>
        <taxon>Gammaproteobacteria</taxon>
        <taxon>Alteromonadales</taxon>
        <taxon>Pseudoalteromonadaceae</taxon>
        <taxon>Pseudoalteromonas</taxon>
    </lineage>
</organism>
<dbReference type="Proteomes" id="UP000093366">
    <property type="component" value="Unassembled WGS sequence"/>
</dbReference>
<comment type="cofactor">
    <cofactor evidence="1">
        <name>pyridoxal 5'-phosphate</name>
        <dbReference type="ChEBI" id="CHEBI:597326"/>
    </cofactor>
</comment>
<dbReference type="InterPro" id="IPR005966">
    <property type="entry name" value="D-Cys_desShydrase"/>
</dbReference>
<dbReference type="PANTHER" id="PTHR43780">
    <property type="entry name" value="1-AMINOCYCLOPROPANE-1-CARBOXYLATE DEAMINASE-RELATED"/>
    <property type="match status" value="1"/>
</dbReference>
<evidence type="ECO:0000256" key="5">
    <source>
        <dbReference type="PIRSR" id="PIRSR006278-2"/>
    </source>
</evidence>
<dbReference type="Pfam" id="PF00291">
    <property type="entry name" value="PALP"/>
    <property type="match status" value="1"/>
</dbReference>
<keyword evidence="3 5" id="KW-0663">Pyridoxal phosphate</keyword>
<feature type="domain" description="Tryptophan synthase beta chain-like PALP" evidence="6">
    <location>
        <begin position="15"/>
        <end position="317"/>
    </location>
</feature>
<dbReference type="PANTHER" id="PTHR43780:SF2">
    <property type="entry name" value="1-AMINOCYCLOPROPANE-1-CARBOXYLATE DEAMINASE-RELATED"/>
    <property type="match status" value="1"/>
</dbReference>
<name>A0A1C0TV54_9GAMM</name>
<evidence type="ECO:0000256" key="1">
    <source>
        <dbReference type="ARBA" id="ARBA00001933"/>
    </source>
</evidence>
<reference evidence="8" key="1">
    <citation type="submission" date="2016-07" db="EMBL/GenBank/DDBJ databases">
        <authorList>
            <person name="Florea S."/>
            <person name="Webb J.S."/>
            <person name="Jaromczyk J."/>
            <person name="Schardl C.L."/>
        </authorList>
    </citation>
    <scope>NUCLEOTIDE SEQUENCE [LARGE SCALE GENOMIC DNA]</scope>
    <source>
        <strain evidence="8">IPB1</strain>
    </source>
</reference>
<dbReference type="NCBIfam" id="TIGR01275">
    <property type="entry name" value="ACC_deam_rel"/>
    <property type="match status" value="1"/>
</dbReference>
<sequence>MTNYKTLNDLPKAQLGFFPTPIVSLKNLSRHLGGPEILIKRDDLTGLALGGNKTRKLEFIIGDAIKQGCDSVITAGAQQSNHCRQTAAAAAQLGLECHLLLGGIQPDQINGNLLLDKLFGAHIHWAKENRKGEDIPSVRETLVAQGKKPYLIPYGGSNELGACGFVNAGIELSSQITSDKISHIFFASSSGGTHAGLMISKSLLKASYKLVGVQIDKDEQQGSTFKEQVHNLANQTCQFLGLDISYEHNDVVLEDKYLGDGYGVIGVAEQQAIELLAQTEGILLDPVYTGRAMAALIDKVQSGELDNTKQVLFWHTGGAPSLFSYANKLHN</sequence>
<comment type="similarity">
    <text evidence="2">Belongs to the ACC deaminase/D-cysteine desulfhydrase family.</text>
</comment>
<protein>
    <submittedName>
        <fullName evidence="7">D-cysteine desulfhydrase</fullName>
    </submittedName>
</protein>
<dbReference type="InterPro" id="IPR001926">
    <property type="entry name" value="TrpB-like_PALP"/>
</dbReference>
<evidence type="ECO:0000256" key="3">
    <source>
        <dbReference type="ARBA" id="ARBA00022898"/>
    </source>
</evidence>
<comment type="caution">
    <text evidence="7">The sequence shown here is derived from an EMBL/GenBank/DDBJ whole genome shotgun (WGS) entry which is preliminary data.</text>
</comment>